<comment type="subcellular location">
    <subcellularLocation>
        <location evidence="1">Mitochondrion</location>
    </subcellularLocation>
</comment>
<dbReference type="AlphaFoldDB" id="A0A7R9MH85"/>
<proteinExistence type="inferred from homology"/>
<dbReference type="GO" id="GO:0043504">
    <property type="term" value="P:mitochondrial DNA repair"/>
    <property type="evidence" value="ECO:0007669"/>
    <property type="project" value="UniProtKB-UniRule"/>
</dbReference>
<dbReference type="OrthoDB" id="5777131at2759"/>
<dbReference type="PANTHER" id="PTHR31340:SF3">
    <property type="entry name" value="MITOCHONDRIAL GENOME MAINTENANCE EXONUCLEASE 1"/>
    <property type="match status" value="1"/>
</dbReference>
<dbReference type="InterPro" id="IPR011604">
    <property type="entry name" value="PDDEXK-like_dom_sf"/>
</dbReference>
<evidence type="ECO:0000313" key="3">
    <source>
        <dbReference type="Proteomes" id="UP000728032"/>
    </source>
</evidence>
<dbReference type="EMBL" id="CAJPVJ010019195">
    <property type="protein sequence ID" value="CAG2177222.1"/>
    <property type="molecule type" value="Genomic_DNA"/>
</dbReference>
<keyword evidence="1" id="KW-0496">Mitochondrion</keyword>
<accession>A0A7R9MH85</accession>
<dbReference type="GO" id="GO:0006264">
    <property type="term" value="P:mitochondrial DNA replication"/>
    <property type="evidence" value="ECO:0007669"/>
    <property type="project" value="TreeGrafter"/>
</dbReference>
<reference evidence="2" key="1">
    <citation type="submission" date="2020-11" db="EMBL/GenBank/DDBJ databases">
        <authorList>
            <person name="Tran Van P."/>
        </authorList>
    </citation>
    <scope>NUCLEOTIDE SEQUENCE</scope>
</reference>
<dbReference type="GO" id="GO:0008297">
    <property type="term" value="F:single-stranded DNA exodeoxyribonuclease activity"/>
    <property type="evidence" value="ECO:0007669"/>
    <property type="project" value="UniProtKB-UniRule"/>
</dbReference>
<dbReference type="EMBL" id="OC934020">
    <property type="protein sequence ID" value="CAD7660084.1"/>
    <property type="molecule type" value="Genomic_DNA"/>
</dbReference>
<organism evidence="2">
    <name type="scientific">Oppiella nova</name>
    <dbReference type="NCBI Taxonomy" id="334625"/>
    <lineage>
        <taxon>Eukaryota</taxon>
        <taxon>Metazoa</taxon>
        <taxon>Ecdysozoa</taxon>
        <taxon>Arthropoda</taxon>
        <taxon>Chelicerata</taxon>
        <taxon>Arachnida</taxon>
        <taxon>Acari</taxon>
        <taxon>Acariformes</taxon>
        <taxon>Sarcoptiformes</taxon>
        <taxon>Oribatida</taxon>
        <taxon>Brachypylina</taxon>
        <taxon>Oppioidea</taxon>
        <taxon>Oppiidae</taxon>
        <taxon>Oppiella</taxon>
    </lineage>
</organism>
<name>A0A7R9MH85_9ACAR</name>
<dbReference type="GO" id="GO:0005739">
    <property type="term" value="C:mitochondrion"/>
    <property type="evidence" value="ECO:0007669"/>
    <property type="project" value="UniProtKB-SubCell"/>
</dbReference>
<dbReference type="EC" id="3.1.-.-" evidence="1"/>
<comment type="function">
    <text evidence="1">Metal-dependent single-stranded DNA (ssDNA) exonuclease involved in mitochondrial genome maintenance.</text>
</comment>
<sequence length="239" mass="27640">MDSSQMKTNYKQLFESIKRCSDHDLNHVSYYPSVTTILSSTMSVQSVVALDKWKKLKTSQLGEKGFRDYQKNILSRGKLLHLNIKNFLQTKDESCLTLNENIEKLWQSLSHALPDIRDVQLCETPVAHPFLCYKGIVDCVAYYSGKLVIVEWKTSEKLKPTLKDIYDNPLQAVAYMGAINFETDHHLPIKEVVLVYAYEDGSKCQIHHLNGDQCLKYWGQWLARVKAYWDLIAFKQTIN</sequence>
<keyword evidence="1" id="KW-0269">Exonuclease</keyword>
<comment type="similarity">
    <text evidence="1">Belongs to the MGME1 family.</text>
</comment>
<feature type="active site" evidence="1">
    <location>
        <position position="153"/>
    </location>
</feature>
<evidence type="ECO:0000313" key="2">
    <source>
        <dbReference type="EMBL" id="CAD7660084.1"/>
    </source>
</evidence>
<keyword evidence="3" id="KW-1185">Reference proteome</keyword>
<dbReference type="Proteomes" id="UP000728032">
    <property type="component" value="Unassembled WGS sequence"/>
</dbReference>
<gene>
    <name evidence="2" type="ORF">ONB1V03_LOCUS16654</name>
</gene>
<dbReference type="HAMAP" id="MF_03030">
    <property type="entry name" value="MGME1"/>
    <property type="match status" value="1"/>
</dbReference>
<dbReference type="PANTHER" id="PTHR31340">
    <property type="entry name" value="MITOCHONDRIAL GENOME MAINTENANCE EXONUCLEASE 1"/>
    <property type="match status" value="1"/>
</dbReference>
<feature type="active site" evidence="1">
    <location>
        <position position="138"/>
    </location>
</feature>
<dbReference type="Gene3D" id="3.90.320.10">
    <property type="match status" value="1"/>
</dbReference>
<keyword evidence="1" id="KW-0378">Hydrolase</keyword>
<protein>
    <recommendedName>
        <fullName evidence="1">Mitochondrial genome maintenance exonuclease 1</fullName>
        <ecNumber evidence="1">3.1.-.-</ecNumber>
    </recommendedName>
</protein>
<evidence type="ECO:0000256" key="1">
    <source>
        <dbReference type="HAMAP-Rule" id="MF_03030"/>
    </source>
</evidence>
<feature type="active site" evidence="1">
    <location>
        <position position="151"/>
    </location>
</feature>
<keyword evidence="1" id="KW-0540">Nuclease</keyword>